<dbReference type="KEGG" id="schy:GVO57_14440"/>
<keyword evidence="3" id="KW-0378">Hydrolase</keyword>
<dbReference type="PROSITE" id="PS50249">
    <property type="entry name" value="MPN"/>
    <property type="match status" value="1"/>
</dbReference>
<evidence type="ECO:0000256" key="4">
    <source>
        <dbReference type="ARBA" id="ARBA00022833"/>
    </source>
</evidence>
<organism evidence="7 8">
    <name type="scientific">Sphingomonas changnyeongensis</name>
    <dbReference type="NCBI Taxonomy" id="2698679"/>
    <lineage>
        <taxon>Bacteria</taxon>
        <taxon>Pseudomonadati</taxon>
        <taxon>Pseudomonadota</taxon>
        <taxon>Alphaproteobacteria</taxon>
        <taxon>Sphingomonadales</taxon>
        <taxon>Sphingomonadaceae</taxon>
        <taxon>Sphingomonas</taxon>
    </lineage>
</organism>
<evidence type="ECO:0000259" key="6">
    <source>
        <dbReference type="PROSITE" id="PS50249"/>
    </source>
</evidence>
<feature type="domain" description="MPN" evidence="6">
    <location>
        <begin position="8"/>
        <end position="130"/>
    </location>
</feature>
<dbReference type="SUPFAM" id="SSF102712">
    <property type="entry name" value="JAB1/MPN domain"/>
    <property type="match status" value="1"/>
</dbReference>
<dbReference type="InterPro" id="IPR001405">
    <property type="entry name" value="UPF0758"/>
</dbReference>
<evidence type="ECO:0000256" key="5">
    <source>
        <dbReference type="ARBA" id="ARBA00023049"/>
    </source>
</evidence>
<dbReference type="InterPro" id="IPR037518">
    <property type="entry name" value="MPN"/>
</dbReference>
<reference evidence="7 8" key="1">
    <citation type="submission" date="2020-01" db="EMBL/GenBank/DDBJ databases">
        <title>Sphingomonas sp. C33 whole genome sequece.</title>
        <authorList>
            <person name="Park C."/>
        </authorList>
    </citation>
    <scope>NUCLEOTIDE SEQUENCE [LARGE SCALE GENOMIC DNA]</scope>
    <source>
        <strain evidence="7 8">C33</strain>
        <plasmid evidence="8">pc33</plasmid>
    </source>
</reference>
<dbReference type="GO" id="GO:0008237">
    <property type="term" value="F:metallopeptidase activity"/>
    <property type="evidence" value="ECO:0007669"/>
    <property type="project" value="UniProtKB-KW"/>
</dbReference>
<sequence length="130" mass="14259">MALAQKRSNLDQSLLESYFSPSFKSLPIEVFRVLLLTSDGRPLKDLLIAIGSRTYVDAPLRRVFHEALNAGARRMVMAHNHPGGDPTPSLQDIAVTRSFAQIGHQLEVPLHDHLIFASGGVFSMRAAGLL</sequence>
<evidence type="ECO:0000256" key="3">
    <source>
        <dbReference type="ARBA" id="ARBA00022801"/>
    </source>
</evidence>
<dbReference type="GO" id="GO:0046872">
    <property type="term" value="F:metal ion binding"/>
    <property type="evidence" value="ECO:0007669"/>
    <property type="project" value="UniProtKB-KW"/>
</dbReference>
<proteinExistence type="predicted"/>
<dbReference type="EMBL" id="CP047896">
    <property type="protein sequence ID" value="QHL92073.1"/>
    <property type="molecule type" value="Genomic_DNA"/>
</dbReference>
<dbReference type="RefSeq" id="WP_160594107.1">
    <property type="nucleotide sequence ID" value="NZ_CP047896.1"/>
</dbReference>
<evidence type="ECO:0000256" key="2">
    <source>
        <dbReference type="ARBA" id="ARBA00022723"/>
    </source>
</evidence>
<keyword evidence="7" id="KW-0614">Plasmid</keyword>
<keyword evidence="2" id="KW-0479">Metal-binding</keyword>
<dbReference type="Gene3D" id="3.40.140.10">
    <property type="entry name" value="Cytidine Deaminase, domain 2"/>
    <property type="match status" value="1"/>
</dbReference>
<dbReference type="Proteomes" id="UP000464468">
    <property type="component" value="Plasmid pC33"/>
</dbReference>
<geneLocation type="plasmid" evidence="8">
    <name>pc33</name>
</geneLocation>
<keyword evidence="8" id="KW-1185">Reference proteome</keyword>
<evidence type="ECO:0000313" key="8">
    <source>
        <dbReference type="Proteomes" id="UP000464468"/>
    </source>
</evidence>
<accession>A0A7Z2NYD2</accession>
<name>A0A7Z2NYD2_9SPHN</name>
<dbReference type="CDD" id="cd08071">
    <property type="entry name" value="MPN_DUF2466"/>
    <property type="match status" value="1"/>
</dbReference>
<dbReference type="PANTHER" id="PTHR30471">
    <property type="entry name" value="DNA REPAIR PROTEIN RADC"/>
    <property type="match status" value="1"/>
</dbReference>
<dbReference type="PANTHER" id="PTHR30471:SF3">
    <property type="entry name" value="UPF0758 PROTEIN YEES-RELATED"/>
    <property type="match status" value="1"/>
</dbReference>
<keyword evidence="4" id="KW-0862">Zinc</keyword>
<dbReference type="Pfam" id="PF04002">
    <property type="entry name" value="RadC"/>
    <property type="match status" value="1"/>
</dbReference>
<dbReference type="AlphaFoldDB" id="A0A7Z2NYD2"/>
<protein>
    <recommendedName>
        <fullName evidence="6">MPN domain-containing protein</fullName>
    </recommendedName>
</protein>
<dbReference type="GO" id="GO:0006508">
    <property type="term" value="P:proteolysis"/>
    <property type="evidence" value="ECO:0007669"/>
    <property type="project" value="UniProtKB-KW"/>
</dbReference>
<gene>
    <name evidence="7" type="ORF">GVO57_14440</name>
</gene>
<evidence type="ECO:0000313" key="7">
    <source>
        <dbReference type="EMBL" id="QHL92073.1"/>
    </source>
</evidence>
<keyword evidence="5" id="KW-0482">Metalloprotease</keyword>
<keyword evidence="1" id="KW-0645">Protease</keyword>
<evidence type="ECO:0000256" key="1">
    <source>
        <dbReference type="ARBA" id="ARBA00022670"/>
    </source>
</evidence>
<dbReference type="InterPro" id="IPR025657">
    <property type="entry name" value="RadC_JAB"/>
</dbReference>